<accession>A0A2A8CTZ3</accession>
<dbReference type="PANTHER" id="PTHR30441">
    <property type="entry name" value="DUF748 DOMAIN-CONTAINING PROTEIN"/>
    <property type="match status" value="1"/>
</dbReference>
<dbReference type="OrthoDB" id="1489862at2"/>
<reference evidence="3 4" key="1">
    <citation type="submission" date="2017-10" db="EMBL/GenBank/DDBJ databases">
        <title>Draft genome of Longibacter Salinarum.</title>
        <authorList>
            <person name="Goh K.M."/>
            <person name="Shamsir M.S."/>
            <person name="Lim S.W."/>
        </authorList>
    </citation>
    <scope>NUCLEOTIDE SEQUENCE [LARGE SCALE GENOMIC DNA]</scope>
    <source>
        <strain evidence="3 4">KCTC 52045</strain>
    </source>
</reference>
<dbReference type="Pfam" id="PF05359">
    <property type="entry name" value="DUF748"/>
    <property type="match status" value="1"/>
</dbReference>
<organism evidence="3 4">
    <name type="scientific">Longibacter salinarum</name>
    <dbReference type="NCBI Taxonomy" id="1850348"/>
    <lineage>
        <taxon>Bacteria</taxon>
        <taxon>Pseudomonadati</taxon>
        <taxon>Rhodothermota</taxon>
        <taxon>Rhodothermia</taxon>
        <taxon>Rhodothermales</taxon>
        <taxon>Salisaetaceae</taxon>
        <taxon>Longibacter</taxon>
    </lineage>
</organism>
<feature type="transmembrane region" description="Helical" evidence="2">
    <location>
        <begin position="28"/>
        <end position="48"/>
    </location>
</feature>
<evidence type="ECO:0000256" key="1">
    <source>
        <dbReference type="SAM" id="MobiDB-lite"/>
    </source>
</evidence>
<sequence length="886" mass="93118">MADDASSASSDSRTSDPSSSSSSNVLRWTLYVISGFVGLVLLAAVVLPQIFPPERLKRIVVPQVENAVQRDVTIGSIGLRVLPFPTVRITDFTIANDSTFAARGVFTDEPAIQGDALNVDLALWPLFTATIEPTSIELVRPVVRYQIAEDGATNFDTFAATDSAEVDTSESAMPVSVSDFRLTEARVLYDDRSTGQWAKLGFTAQLRAVPGENPQAIDSRGTIEDLTLAYVSEPDADTTALQNATVDYDALANTTAGTIDIRNLKVSTPPIGLAMTGSIREMSADRPVVDLAIETTDADLAQLAAIVPGGVGEGVAPRGTLNLNVAMQGPLPDSTGSTEGLSLTGDGSLSGVGVDVDGTTMLADLGAALSISLESIAVNNIEGRLLGKPLSGQVTVSEPLADAPQLNGQLAGAADLAELSSLAAEEGGETVDIAGAVDYDIRFSGPATDTDAIRVRGPITLANVRVPNESLREPLEIDDATIQLTGTGLQADRFQMRSGETTMQLGFTVQDLLPVSRGLAETNPAVRIAFNFSSDEIDLVELMPEEDGSAPTYADLFTAQLAGTRVDGRPAEEVAQEVYGDVELPAYRVNGDVRIGTLLNDPQRFDNLTFDVNLRNRRLEVPNLSAKTYGGTLAGSIVLDQSAAATSAYVRPASQESVLMASARGGIAPRRVERLPMPATPTALSYNFELTGAKASAFLRDWTTLGEFVNGTMDFSIDGSSPLTSGLLPVAQALTAGGRSLVADGGFSSDFALPAKLVDKLGVSKPSFSNFKQFGGPFTIEDGELKIGEWDMQNNQVQTSLSGAFGLGGTVDLDMTAEMPLSMVRGSKLSGQTGGILDRLSGKDGTVPVGISVGGTISEPTFTIDTSALQDSLKELLPRGLRRLID</sequence>
<name>A0A2A8CTZ3_9BACT</name>
<dbReference type="Proteomes" id="UP000220102">
    <property type="component" value="Unassembled WGS sequence"/>
</dbReference>
<proteinExistence type="predicted"/>
<dbReference type="InterPro" id="IPR008023">
    <property type="entry name" value="DUF748"/>
</dbReference>
<keyword evidence="2" id="KW-0472">Membrane</keyword>
<dbReference type="EMBL" id="PDEQ01000011">
    <property type="protein sequence ID" value="PEN11207.1"/>
    <property type="molecule type" value="Genomic_DNA"/>
</dbReference>
<evidence type="ECO:0000313" key="4">
    <source>
        <dbReference type="Proteomes" id="UP000220102"/>
    </source>
</evidence>
<keyword evidence="4" id="KW-1185">Reference proteome</keyword>
<dbReference type="RefSeq" id="WP_098078805.1">
    <property type="nucleotide sequence ID" value="NZ_PDEQ01000011.1"/>
</dbReference>
<dbReference type="GO" id="GO:0005886">
    <property type="term" value="C:plasma membrane"/>
    <property type="evidence" value="ECO:0007669"/>
    <property type="project" value="TreeGrafter"/>
</dbReference>
<protein>
    <recommendedName>
        <fullName evidence="5">AsmA family protein</fullName>
    </recommendedName>
</protein>
<dbReference type="PANTHER" id="PTHR30441:SF8">
    <property type="entry name" value="DUF748 DOMAIN-CONTAINING PROTEIN"/>
    <property type="match status" value="1"/>
</dbReference>
<keyword evidence="2" id="KW-0812">Transmembrane</keyword>
<evidence type="ECO:0000313" key="3">
    <source>
        <dbReference type="EMBL" id="PEN11207.1"/>
    </source>
</evidence>
<dbReference type="GO" id="GO:0090313">
    <property type="term" value="P:regulation of protein targeting to membrane"/>
    <property type="evidence" value="ECO:0007669"/>
    <property type="project" value="TreeGrafter"/>
</dbReference>
<keyword evidence="2" id="KW-1133">Transmembrane helix</keyword>
<feature type="region of interest" description="Disordered" evidence="1">
    <location>
        <begin position="1"/>
        <end position="22"/>
    </location>
</feature>
<evidence type="ECO:0008006" key="5">
    <source>
        <dbReference type="Google" id="ProtNLM"/>
    </source>
</evidence>
<dbReference type="InterPro" id="IPR052894">
    <property type="entry name" value="AsmA-related"/>
</dbReference>
<gene>
    <name evidence="3" type="ORF">CRI94_16610</name>
</gene>
<dbReference type="AlphaFoldDB" id="A0A2A8CTZ3"/>
<comment type="caution">
    <text evidence="3">The sequence shown here is derived from an EMBL/GenBank/DDBJ whole genome shotgun (WGS) entry which is preliminary data.</text>
</comment>
<evidence type="ECO:0000256" key="2">
    <source>
        <dbReference type="SAM" id="Phobius"/>
    </source>
</evidence>